<name>A0AAV9WP68_9PEZI</name>
<evidence type="ECO:0000313" key="1">
    <source>
        <dbReference type="EMBL" id="KAK6511377.1"/>
    </source>
</evidence>
<accession>A0AAV9WP68</accession>
<evidence type="ECO:0000313" key="2">
    <source>
        <dbReference type="Proteomes" id="UP001370758"/>
    </source>
</evidence>
<dbReference type="AlphaFoldDB" id="A0AAV9WP68"/>
<gene>
    <name evidence="1" type="ORF">TWF481_000294</name>
</gene>
<comment type="caution">
    <text evidence="1">The sequence shown here is derived from an EMBL/GenBank/DDBJ whole genome shotgun (WGS) entry which is preliminary data.</text>
</comment>
<proteinExistence type="predicted"/>
<reference evidence="1 2" key="1">
    <citation type="submission" date="2023-08" db="EMBL/GenBank/DDBJ databases">
        <authorList>
            <person name="Palmer J.M."/>
        </authorList>
    </citation>
    <scope>NUCLEOTIDE SEQUENCE [LARGE SCALE GENOMIC DNA]</scope>
    <source>
        <strain evidence="1 2">TWF481</strain>
    </source>
</reference>
<sequence>MLVEISRSNFPYQNAGAIFLYLFSLVTPTTAFTFSENSPTSSAPTGLKPVTLFARILSKEKFTPDRYTNKNVGSLNYAGVYISWPQSETKSLPLQGYSDLQINQKALQKTMTFQYDTCNQILRFNPSYSQDEAHWLSFDAANVHTSITPLTLTTSFMSAARVQHHMDVRSWDPLLSIGMEYVSFTGLEMNLKTDKGFVKITRPVKDMVDDAPFKGAYHDYPYKPGIVSSRSLAARQAQHGWL</sequence>
<keyword evidence="2" id="KW-1185">Reference proteome</keyword>
<dbReference type="Proteomes" id="UP001370758">
    <property type="component" value="Unassembled WGS sequence"/>
</dbReference>
<protein>
    <submittedName>
        <fullName evidence="1">Uncharacterized protein</fullName>
    </submittedName>
</protein>
<dbReference type="EMBL" id="JAVHJL010000001">
    <property type="protein sequence ID" value="KAK6511377.1"/>
    <property type="molecule type" value="Genomic_DNA"/>
</dbReference>
<organism evidence="1 2">
    <name type="scientific">Arthrobotrys musiformis</name>
    <dbReference type="NCBI Taxonomy" id="47236"/>
    <lineage>
        <taxon>Eukaryota</taxon>
        <taxon>Fungi</taxon>
        <taxon>Dikarya</taxon>
        <taxon>Ascomycota</taxon>
        <taxon>Pezizomycotina</taxon>
        <taxon>Orbiliomycetes</taxon>
        <taxon>Orbiliales</taxon>
        <taxon>Orbiliaceae</taxon>
        <taxon>Arthrobotrys</taxon>
    </lineage>
</organism>